<dbReference type="GO" id="GO:0140359">
    <property type="term" value="F:ABC-type transporter activity"/>
    <property type="evidence" value="ECO:0007669"/>
    <property type="project" value="InterPro"/>
</dbReference>
<evidence type="ECO:0000313" key="9">
    <source>
        <dbReference type="EMBL" id="OFC72447.1"/>
    </source>
</evidence>
<dbReference type="PANTHER" id="PTHR24221">
    <property type="entry name" value="ATP-BINDING CASSETTE SUB-FAMILY B"/>
    <property type="match status" value="1"/>
</dbReference>
<dbReference type="AlphaFoldDB" id="A0A1E7ZG11"/>
<reference evidence="9 10" key="1">
    <citation type="submission" date="2016-08" db="EMBL/GenBank/DDBJ databases">
        <authorList>
            <person name="Seilhamer J.J."/>
        </authorList>
    </citation>
    <scope>NUCLEOTIDE SEQUENCE [LARGE SCALE GENOMIC DNA]</scope>
    <source>
        <strain evidence="9 10">KCTC 42603</strain>
    </source>
</reference>
<protein>
    <recommendedName>
        <fullName evidence="8">ABC transmembrane type-1 domain-containing protein</fullName>
    </recommendedName>
</protein>
<evidence type="ECO:0000256" key="2">
    <source>
        <dbReference type="ARBA" id="ARBA00022692"/>
    </source>
</evidence>
<evidence type="ECO:0000259" key="8">
    <source>
        <dbReference type="PROSITE" id="PS50929"/>
    </source>
</evidence>
<dbReference type="SMART" id="SM00382">
    <property type="entry name" value="AAA"/>
    <property type="match status" value="1"/>
</dbReference>
<feature type="transmembrane region" description="Helical" evidence="7">
    <location>
        <begin position="65"/>
        <end position="86"/>
    </location>
</feature>
<evidence type="ECO:0000256" key="3">
    <source>
        <dbReference type="ARBA" id="ARBA00022741"/>
    </source>
</evidence>
<feature type="transmembrane region" description="Helical" evidence="7">
    <location>
        <begin position="145"/>
        <end position="165"/>
    </location>
</feature>
<dbReference type="CDD" id="cd18584">
    <property type="entry name" value="ABC_6TM_AarD_CydD"/>
    <property type="match status" value="1"/>
</dbReference>
<dbReference type="GO" id="GO:0005524">
    <property type="term" value="F:ATP binding"/>
    <property type="evidence" value="ECO:0007669"/>
    <property type="project" value="UniProtKB-KW"/>
</dbReference>
<keyword evidence="5 7" id="KW-1133">Transmembrane helix</keyword>
<dbReference type="Gene3D" id="3.40.50.300">
    <property type="entry name" value="P-loop containing nucleotide triphosphate hydrolases"/>
    <property type="match status" value="1"/>
</dbReference>
<dbReference type="EMBL" id="MDHN01000004">
    <property type="protein sequence ID" value="OFC72447.1"/>
    <property type="molecule type" value="Genomic_DNA"/>
</dbReference>
<comment type="caution">
    <text evidence="9">The sequence shown here is derived from an EMBL/GenBank/DDBJ whole genome shotgun (WGS) entry which is preliminary data.</text>
</comment>
<accession>A0A1E7ZG11</accession>
<feature type="transmembrane region" description="Helical" evidence="7">
    <location>
        <begin position="245"/>
        <end position="270"/>
    </location>
</feature>
<keyword evidence="2 7" id="KW-0812">Transmembrane</keyword>
<dbReference type="GO" id="GO:0005886">
    <property type="term" value="C:plasma membrane"/>
    <property type="evidence" value="ECO:0007669"/>
    <property type="project" value="UniProtKB-SubCell"/>
</dbReference>
<dbReference type="OrthoDB" id="9806127at2"/>
<dbReference type="InterPro" id="IPR017871">
    <property type="entry name" value="ABC_transporter-like_CS"/>
</dbReference>
<keyword evidence="4" id="KW-0067">ATP-binding</keyword>
<evidence type="ECO:0000256" key="1">
    <source>
        <dbReference type="ARBA" id="ARBA00004651"/>
    </source>
</evidence>
<gene>
    <name evidence="9" type="ORF">BFC18_02460</name>
</gene>
<dbReference type="STRING" id="1656094.BFC18_02460"/>
<evidence type="ECO:0000256" key="4">
    <source>
        <dbReference type="ARBA" id="ARBA00022840"/>
    </source>
</evidence>
<dbReference type="RefSeq" id="WP_070123360.1">
    <property type="nucleotide sequence ID" value="NZ_MDHN01000004.1"/>
</dbReference>
<dbReference type="PANTHER" id="PTHR24221:SF654">
    <property type="entry name" value="ATP-BINDING CASSETTE SUB-FAMILY B MEMBER 6"/>
    <property type="match status" value="1"/>
</dbReference>
<keyword evidence="10" id="KW-1185">Reference proteome</keyword>
<dbReference type="InterPro" id="IPR027417">
    <property type="entry name" value="P-loop_NTPase"/>
</dbReference>
<dbReference type="Pfam" id="PF00664">
    <property type="entry name" value="ABC_membrane"/>
    <property type="match status" value="1"/>
</dbReference>
<organism evidence="9 10">
    <name type="scientific">Alteromonas confluentis</name>
    <dbReference type="NCBI Taxonomy" id="1656094"/>
    <lineage>
        <taxon>Bacteria</taxon>
        <taxon>Pseudomonadati</taxon>
        <taxon>Pseudomonadota</taxon>
        <taxon>Gammaproteobacteria</taxon>
        <taxon>Alteromonadales</taxon>
        <taxon>Alteromonadaceae</taxon>
        <taxon>Alteromonas/Salinimonas group</taxon>
        <taxon>Alteromonas</taxon>
    </lineage>
</organism>
<proteinExistence type="predicted"/>
<feature type="transmembrane region" description="Helical" evidence="7">
    <location>
        <begin position="171"/>
        <end position="188"/>
    </location>
</feature>
<dbReference type="InterPro" id="IPR039421">
    <property type="entry name" value="Type_1_exporter"/>
</dbReference>
<evidence type="ECO:0000256" key="5">
    <source>
        <dbReference type="ARBA" id="ARBA00022989"/>
    </source>
</evidence>
<dbReference type="InterPro" id="IPR003439">
    <property type="entry name" value="ABC_transporter-like_ATP-bd"/>
</dbReference>
<dbReference type="SUPFAM" id="SSF90123">
    <property type="entry name" value="ABC transporter transmembrane region"/>
    <property type="match status" value="1"/>
</dbReference>
<dbReference type="Pfam" id="PF00005">
    <property type="entry name" value="ABC_tran"/>
    <property type="match status" value="1"/>
</dbReference>
<feature type="domain" description="ABC transmembrane type-1" evidence="8">
    <location>
        <begin position="27"/>
        <end position="313"/>
    </location>
</feature>
<keyword evidence="3" id="KW-0547">Nucleotide-binding</keyword>
<evidence type="ECO:0000313" key="10">
    <source>
        <dbReference type="Proteomes" id="UP000175691"/>
    </source>
</evidence>
<dbReference type="InterPro" id="IPR003593">
    <property type="entry name" value="AAA+_ATPase"/>
</dbReference>
<evidence type="ECO:0000256" key="6">
    <source>
        <dbReference type="ARBA" id="ARBA00023136"/>
    </source>
</evidence>
<dbReference type="SUPFAM" id="SSF52540">
    <property type="entry name" value="P-loop containing nucleoside triphosphate hydrolases"/>
    <property type="match status" value="1"/>
</dbReference>
<name>A0A1E7ZG11_9ALTE</name>
<dbReference type="Proteomes" id="UP000175691">
    <property type="component" value="Unassembled WGS sequence"/>
</dbReference>
<dbReference type="Gene3D" id="1.20.1560.10">
    <property type="entry name" value="ABC transporter type 1, transmembrane domain"/>
    <property type="match status" value="1"/>
</dbReference>
<sequence length="532" mass="58510">MSRSPSLSGWFQQSVATGDAASRGALVALILLQVFRDIALIAAYWGFSAMITQWIMEESSASTSMLVLTLVSLLLVWVSQGLSLFLNHRYRLGLLAQLQSRLLLTFSRQQHALVRQHSAFHWQTLWQMHLPAVVNWHFDYRVQQMVAVVVPIIALVAIFTVNLVVGASLLITLPIVPLFMVLVGKGAAAQHRKHFIALERLGRLFVDRVSALPLLASFRAHDAQRELLDTAGNSLRERTMKVVSIAFLSTTVLDFFSTLAVALIAVYIGFTLLGEFDLGESINLQQGLWLLLTAPLLLSEMKKLGQFYHQKAQAESAREAMGDMLKNDDSVVNHAVFSSLSLSGELTTAPDLRTEQLNLESGDWVRLGGESGAGKTVLMELLSGQRPGLEAPVTHYALLTQTPVILPFSVRENLTLGGDFTDDVLGQVLAEVELNGWVASLPQGLDTPMGEHPPLSGGQAQRLAIARLLLRKAPVWFLDEPTAHLPQAQHDAISALIHRTCGDATVIWASHKPLPDAWFNRRWQVANGVVSQ</sequence>
<comment type="subcellular location">
    <subcellularLocation>
        <location evidence="1">Cell membrane</location>
        <topology evidence="1">Multi-pass membrane protein</topology>
    </subcellularLocation>
</comment>
<dbReference type="PROSITE" id="PS50929">
    <property type="entry name" value="ABC_TM1F"/>
    <property type="match status" value="1"/>
</dbReference>
<dbReference type="PROSITE" id="PS00211">
    <property type="entry name" value="ABC_TRANSPORTER_1"/>
    <property type="match status" value="1"/>
</dbReference>
<keyword evidence="6 7" id="KW-0472">Membrane</keyword>
<dbReference type="InterPro" id="IPR011527">
    <property type="entry name" value="ABC1_TM_dom"/>
</dbReference>
<evidence type="ECO:0000256" key="7">
    <source>
        <dbReference type="SAM" id="Phobius"/>
    </source>
</evidence>
<dbReference type="InterPro" id="IPR036640">
    <property type="entry name" value="ABC1_TM_sf"/>
</dbReference>
<dbReference type="GO" id="GO:0016887">
    <property type="term" value="F:ATP hydrolysis activity"/>
    <property type="evidence" value="ECO:0007669"/>
    <property type="project" value="InterPro"/>
</dbReference>